<evidence type="ECO:0000259" key="12">
    <source>
        <dbReference type="Pfam" id="PF13807"/>
    </source>
</evidence>
<evidence type="ECO:0000313" key="14">
    <source>
        <dbReference type="Proteomes" id="UP000322362"/>
    </source>
</evidence>
<evidence type="ECO:0000256" key="3">
    <source>
        <dbReference type="ARBA" id="ARBA00011903"/>
    </source>
</evidence>
<evidence type="ECO:0000256" key="6">
    <source>
        <dbReference type="ARBA" id="ARBA00022777"/>
    </source>
</evidence>
<feature type="transmembrane region" description="Helical" evidence="10">
    <location>
        <begin position="32"/>
        <end position="48"/>
    </location>
</feature>
<dbReference type="Proteomes" id="UP000322362">
    <property type="component" value="Unassembled WGS sequence"/>
</dbReference>
<keyword evidence="8" id="KW-0829">Tyrosine-protein kinase</keyword>
<sequence length="791" mass="88867">MHMNQNSRISANEKKELSINVVDIVKYLISKWIWFVLSILIFGAFYYYQYKKSPLIYRSTETVMIKTPANTPVTARLTRTNSANMVNVKSEILQLRSKELMQTTVERIGAETNYQDRSGLRYYELYTTSPVQVTIEEKSANNSSELLVTPLDKANVQVQDKQKEGMKVKVALNKESKTPFGVITVKPTPFYNEKSYGKTIWVSKRSVVAAAAYFLSNLDIKQLDGDAGLLQITLEDANPQRAAAVITELIAVYNEVALRDKNQIAINTEEFIRDRLVIIESELGSVESHLERLQTANQGMDAKSEGQMYLSDSRQFQSERTKIETDVNLANMMREYLTEKNGQYELMPNNTGLVDANVESQINEYNAMLLRRNRLVEGSSISNPVVADLDRNLASIRDNIYEAMDNAMRGLNIKLNNVIREEQSARGKAIQAPRKQRMMLSVERQQKVKEELYLYLLNKREENAINQAMTDESIRIVDAATRSNTPISPNKYRKLVTGVAIGTVLPAAILLMMLMLDTKIRSRQDIEGGLSVPFLGEIPLSNKKAHILVTETGRDPLTEAFRILRTNISFMSKDDKEAQVIILSSFGIGAGKTFTSLNLAATLSYLGKKVAVLDLDLRKGTLSSRTGLNDVKGLSHYLSKSEVSMDDIRHSNEDIKNVDFFPIGAVAPNPVGLLLSKRLDNLIQELRSQYDYIVVDGVPIGIVADAAIVDRIADLTLFIVRAGKMDRRQLPDIERIYTERKINNLAVVLNGLKLGGSGYGYGYGGYGYGYGYGLKEKRKFLGLFKRSRGRV</sequence>
<dbReference type="GO" id="GO:0005524">
    <property type="term" value="F:ATP binding"/>
    <property type="evidence" value="ECO:0007669"/>
    <property type="project" value="UniProtKB-KW"/>
</dbReference>
<dbReference type="AlphaFoldDB" id="A0A5D4HCI3"/>
<dbReference type="GO" id="GO:0042802">
    <property type="term" value="F:identical protein binding"/>
    <property type="evidence" value="ECO:0007669"/>
    <property type="project" value="UniProtKB-ARBA"/>
</dbReference>
<dbReference type="SUPFAM" id="SSF52540">
    <property type="entry name" value="P-loop containing nucleoside triphosphate hydrolases"/>
    <property type="match status" value="1"/>
</dbReference>
<evidence type="ECO:0000256" key="5">
    <source>
        <dbReference type="ARBA" id="ARBA00022741"/>
    </source>
</evidence>
<proteinExistence type="inferred from homology"/>
<dbReference type="InterPro" id="IPR050445">
    <property type="entry name" value="Bact_polysacc_biosynth/exp"/>
</dbReference>
<dbReference type="EMBL" id="VTAV01000004">
    <property type="protein sequence ID" value="TYR36520.1"/>
    <property type="molecule type" value="Genomic_DNA"/>
</dbReference>
<evidence type="ECO:0000256" key="4">
    <source>
        <dbReference type="ARBA" id="ARBA00022679"/>
    </source>
</evidence>
<evidence type="ECO:0000256" key="2">
    <source>
        <dbReference type="ARBA" id="ARBA00008883"/>
    </source>
</evidence>
<dbReference type="InterPro" id="IPR025669">
    <property type="entry name" value="AAA_dom"/>
</dbReference>
<evidence type="ECO:0000256" key="8">
    <source>
        <dbReference type="ARBA" id="ARBA00023137"/>
    </source>
</evidence>
<dbReference type="PANTHER" id="PTHR32309">
    <property type="entry name" value="TYROSINE-PROTEIN KINASE"/>
    <property type="match status" value="1"/>
</dbReference>
<dbReference type="InterPro" id="IPR027417">
    <property type="entry name" value="P-loop_NTPase"/>
</dbReference>
<dbReference type="EC" id="2.7.10.2" evidence="3"/>
<dbReference type="GO" id="GO:0005886">
    <property type="term" value="C:plasma membrane"/>
    <property type="evidence" value="ECO:0007669"/>
    <property type="project" value="UniProtKB-ARBA"/>
</dbReference>
<feature type="domain" description="Tyrosine-protein kinase G-rich" evidence="12">
    <location>
        <begin position="436"/>
        <end position="511"/>
    </location>
</feature>
<comment type="similarity">
    <text evidence="1">Belongs to the CpsD/CapB family.</text>
</comment>
<keyword evidence="4 13" id="KW-0808">Transferase</keyword>
<comment type="similarity">
    <text evidence="2">Belongs to the etk/wzc family.</text>
</comment>
<evidence type="ECO:0000313" key="13">
    <source>
        <dbReference type="EMBL" id="TYR36520.1"/>
    </source>
</evidence>
<reference evidence="13 14" key="1">
    <citation type="submission" date="2019-08" db="EMBL/GenBank/DDBJ databases">
        <title>Phlebobacter frassis gen. nov. sp. nov., a new member of family Sphingobacteriaceae isolated from sand fly rearing media.</title>
        <authorList>
            <person name="Kakumanu M.L."/>
            <person name="Marayati B.F."/>
            <person name="Wada-Katsumata A."/>
            <person name="Wasserberg G."/>
            <person name="Schal C."/>
            <person name="Apperson C.S."/>
            <person name="Ponnusamy L."/>
        </authorList>
    </citation>
    <scope>NUCLEOTIDE SEQUENCE [LARGE SCALE GENOMIC DNA]</scope>
    <source>
        <strain evidence="13 14">SSI9</strain>
    </source>
</reference>
<name>A0A5D4HCI3_9SPHI</name>
<dbReference type="Pfam" id="PF13807">
    <property type="entry name" value="GNVR"/>
    <property type="match status" value="1"/>
</dbReference>
<keyword evidence="6 13" id="KW-0418">Kinase</keyword>
<evidence type="ECO:0000256" key="1">
    <source>
        <dbReference type="ARBA" id="ARBA00007316"/>
    </source>
</evidence>
<organism evidence="13 14">
    <name type="scientific">Sphingobacterium phlebotomi</name>
    <dbReference type="NCBI Taxonomy" id="2605433"/>
    <lineage>
        <taxon>Bacteria</taxon>
        <taxon>Pseudomonadati</taxon>
        <taxon>Bacteroidota</taxon>
        <taxon>Sphingobacteriia</taxon>
        <taxon>Sphingobacteriales</taxon>
        <taxon>Sphingobacteriaceae</taxon>
        <taxon>Sphingobacterium</taxon>
    </lineage>
</organism>
<dbReference type="InterPro" id="IPR005702">
    <property type="entry name" value="Wzc-like_C"/>
</dbReference>
<feature type="domain" description="AAA" evidence="11">
    <location>
        <begin position="579"/>
        <end position="708"/>
    </location>
</feature>
<dbReference type="Pfam" id="PF13614">
    <property type="entry name" value="AAA_31"/>
    <property type="match status" value="1"/>
</dbReference>
<protein>
    <recommendedName>
        <fullName evidence="3">non-specific protein-tyrosine kinase</fullName>
        <ecNumber evidence="3">2.7.10.2</ecNumber>
    </recommendedName>
</protein>
<keyword evidence="7" id="KW-0067">ATP-binding</keyword>
<dbReference type="Gene3D" id="3.40.50.300">
    <property type="entry name" value="P-loop containing nucleotide triphosphate hydrolases"/>
    <property type="match status" value="1"/>
</dbReference>
<keyword evidence="10" id="KW-1133">Transmembrane helix</keyword>
<dbReference type="FunFam" id="3.40.50.300:FF:000527">
    <property type="entry name" value="Tyrosine-protein kinase etk"/>
    <property type="match status" value="1"/>
</dbReference>
<dbReference type="CDD" id="cd05387">
    <property type="entry name" value="BY-kinase"/>
    <property type="match status" value="1"/>
</dbReference>
<dbReference type="PANTHER" id="PTHR32309:SF13">
    <property type="entry name" value="FERRIC ENTEROBACTIN TRANSPORT PROTEIN FEPE"/>
    <property type="match status" value="1"/>
</dbReference>
<dbReference type="NCBIfam" id="TIGR01007">
    <property type="entry name" value="eps_fam"/>
    <property type="match status" value="1"/>
</dbReference>
<comment type="catalytic activity">
    <reaction evidence="9">
        <text>L-tyrosyl-[protein] + ATP = O-phospho-L-tyrosyl-[protein] + ADP + H(+)</text>
        <dbReference type="Rhea" id="RHEA:10596"/>
        <dbReference type="Rhea" id="RHEA-COMP:10136"/>
        <dbReference type="Rhea" id="RHEA-COMP:20101"/>
        <dbReference type="ChEBI" id="CHEBI:15378"/>
        <dbReference type="ChEBI" id="CHEBI:30616"/>
        <dbReference type="ChEBI" id="CHEBI:46858"/>
        <dbReference type="ChEBI" id="CHEBI:61978"/>
        <dbReference type="ChEBI" id="CHEBI:456216"/>
        <dbReference type="EC" id="2.7.10.2"/>
    </reaction>
</comment>
<keyword evidence="10" id="KW-0812">Transmembrane</keyword>
<accession>A0A5D4HCI3</accession>
<evidence type="ECO:0000256" key="9">
    <source>
        <dbReference type="ARBA" id="ARBA00051245"/>
    </source>
</evidence>
<keyword evidence="5" id="KW-0547">Nucleotide-binding</keyword>
<gene>
    <name evidence="13" type="ORF">FXV77_08420</name>
</gene>
<keyword evidence="14" id="KW-1185">Reference proteome</keyword>
<comment type="caution">
    <text evidence="13">The sequence shown here is derived from an EMBL/GenBank/DDBJ whole genome shotgun (WGS) entry which is preliminary data.</text>
</comment>
<evidence type="ECO:0000256" key="7">
    <source>
        <dbReference type="ARBA" id="ARBA00022840"/>
    </source>
</evidence>
<evidence type="ECO:0000256" key="10">
    <source>
        <dbReference type="SAM" id="Phobius"/>
    </source>
</evidence>
<keyword evidence="10" id="KW-0472">Membrane</keyword>
<dbReference type="InterPro" id="IPR032807">
    <property type="entry name" value="GNVR"/>
</dbReference>
<evidence type="ECO:0000259" key="11">
    <source>
        <dbReference type="Pfam" id="PF13614"/>
    </source>
</evidence>
<dbReference type="GO" id="GO:0004715">
    <property type="term" value="F:non-membrane spanning protein tyrosine kinase activity"/>
    <property type="evidence" value="ECO:0007669"/>
    <property type="project" value="UniProtKB-EC"/>
</dbReference>